<feature type="region of interest" description="Disordered" evidence="1">
    <location>
        <begin position="1"/>
        <end position="21"/>
    </location>
</feature>
<dbReference type="Proteomes" id="UP001341840">
    <property type="component" value="Unassembled WGS sequence"/>
</dbReference>
<sequence>MPVSNTYVKPDPATGFAKQYDPMSDSIDLNDGDASGVCPVVSPSKKVANIEVPLQLSNTGKQNCSDTSKDPSSEEQPAKNDHLIQLQPGQNIQIQKETNEVVAEDRPNPQDDHKITKENGPSENIDHNGVEANKSKDVKGIRAFKFSLVEFVKELLKPTWKEGKITKDDYKTIVKKVVDKVTGTMQGAHIPQTQEKIDHYLSFSKPKLNKLVQAYVEKVHKAQ</sequence>
<evidence type="ECO:0000259" key="2">
    <source>
        <dbReference type="Pfam" id="PF23030"/>
    </source>
</evidence>
<evidence type="ECO:0000313" key="4">
    <source>
        <dbReference type="Proteomes" id="UP001341840"/>
    </source>
</evidence>
<evidence type="ECO:0000313" key="3">
    <source>
        <dbReference type="EMBL" id="MED6144013.1"/>
    </source>
</evidence>
<dbReference type="PANTHER" id="PTHR36886">
    <property type="entry name" value="PROTEIN FRIGIDA-ESSENTIAL 1"/>
    <property type="match status" value="1"/>
</dbReference>
<feature type="compositionally biased region" description="Polar residues" evidence="1">
    <location>
        <begin position="55"/>
        <end position="66"/>
    </location>
</feature>
<keyword evidence="4" id="KW-1185">Reference proteome</keyword>
<dbReference type="PANTHER" id="PTHR36886:SF8">
    <property type="entry name" value="ZINC FINGER CCCH DOMAIN-CONTAINING PROTEIN 38"/>
    <property type="match status" value="1"/>
</dbReference>
<feature type="compositionally biased region" description="Polar residues" evidence="1">
    <location>
        <begin position="87"/>
        <end position="96"/>
    </location>
</feature>
<feature type="compositionally biased region" description="Basic and acidic residues" evidence="1">
    <location>
        <begin position="67"/>
        <end position="82"/>
    </location>
</feature>
<dbReference type="EMBL" id="JASCZI010090649">
    <property type="protein sequence ID" value="MED6144013.1"/>
    <property type="molecule type" value="Genomic_DNA"/>
</dbReference>
<dbReference type="InterPro" id="IPR057031">
    <property type="entry name" value="SFR19-like_C"/>
</dbReference>
<comment type="caution">
    <text evidence="3">The sequence shown here is derived from an EMBL/GenBank/DDBJ whole genome shotgun (WGS) entry which is preliminary data.</text>
</comment>
<dbReference type="Pfam" id="PF23030">
    <property type="entry name" value="SCAF11-like_C"/>
    <property type="match status" value="1"/>
</dbReference>
<reference evidence="3 4" key="1">
    <citation type="journal article" date="2023" name="Plants (Basel)">
        <title>Bridging the Gap: Combining Genomics and Transcriptomics Approaches to Understand Stylosanthes scabra, an Orphan Legume from the Brazilian Caatinga.</title>
        <authorList>
            <person name="Ferreira-Neto J.R.C."/>
            <person name="da Silva M.D."/>
            <person name="Binneck E."/>
            <person name="de Melo N.F."/>
            <person name="da Silva R.H."/>
            <person name="de Melo A.L.T.M."/>
            <person name="Pandolfi V."/>
            <person name="Bustamante F.O."/>
            <person name="Brasileiro-Vidal A.C."/>
            <person name="Benko-Iseppon A.M."/>
        </authorList>
    </citation>
    <scope>NUCLEOTIDE SEQUENCE [LARGE SCALE GENOMIC DNA]</scope>
    <source>
        <tissue evidence="3">Leaves</tissue>
    </source>
</reference>
<accession>A0ABU6T7L2</accession>
<proteinExistence type="predicted"/>
<feature type="region of interest" description="Disordered" evidence="1">
    <location>
        <begin position="51"/>
        <end position="130"/>
    </location>
</feature>
<organism evidence="3 4">
    <name type="scientific">Stylosanthes scabra</name>
    <dbReference type="NCBI Taxonomy" id="79078"/>
    <lineage>
        <taxon>Eukaryota</taxon>
        <taxon>Viridiplantae</taxon>
        <taxon>Streptophyta</taxon>
        <taxon>Embryophyta</taxon>
        <taxon>Tracheophyta</taxon>
        <taxon>Spermatophyta</taxon>
        <taxon>Magnoliopsida</taxon>
        <taxon>eudicotyledons</taxon>
        <taxon>Gunneridae</taxon>
        <taxon>Pentapetalae</taxon>
        <taxon>rosids</taxon>
        <taxon>fabids</taxon>
        <taxon>Fabales</taxon>
        <taxon>Fabaceae</taxon>
        <taxon>Papilionoideae</taxon>
        <taxon>50 kb inversion clade</taxon>
        <taxon>dalbergioids sensu lato</taxon>
        <taxon>Dalbergieae</taxon>
        <taxon>Pterocarpus clade</taxon>
        <taxon>Stylosanthes</taxon>
    </lineage>
</organism>
<name>A0ABU6T7L2_9FABA</name>
<feature type="compositionally biased region" description="Basic and acidic residues" evidence="1">
    <location>
        <begin position="97"/>
        <end position="117"/>
    </location>
</feature>
<evidence type="ECO:0000256" key="1">
    <source>
        <dbReference type="SAM" id="MobiDB-lite"/>
    </source>
</evidence>
<gene>
    <name evidence="3" type="ORF">PIB30_011517</name>
</gene>
<feature type="domain" description="SFR19-like C-terminal" evidence="2">
    <location>
        <begin position="148"/>
        <end position="222"/>
    </location>
</feature>
<dbReference type="InterPro" id="IPR052650">
    <property type="entry name" value="Zinc_finger_CCCH"/>
</dbReference>
<protein>
    <recommendedName>
        <fullName evidence="2">SFR19-like C-terminal domain-containing protein</fullName>
    </recommendedName>
</protein>